<dbReference type="AlphaFoldDB" id="A0A016SH55"/>
<keyword evidence="1" id="KW-1133">Transmembrane helix</keyword>
<reference evidence="3" key="1">
    <citation type="journal article" date="2015" name="Nat. Genet.">
        <title>The genome and transcriptome of the zoonotic hookworm Ancylostoma ceylanicum identify infection-specific gene families.</title>
        <authorList>
            <person name="Schwarz E.M."/>
            <person name="Hu Y."/>
            <person name="Antoshechkin I."/>
            <person name="Miller M.M."/>
            <person name="Sternberg P.W."/>
            <person name="Aroian R.V."/>
        </authorList>
    </citation>
    <scope>NUCLEOTIDE SEQUENCE</scope>
    <source>
        <strain evidence="3">HY135</strain>
    </source>
</reference>
<proteinExistence type="predicted"/>
<dbReference type="Proteomes" id="UP000024635">
    <property type="component" value="Unassembled WGS sequence"/>
</dbReference>
<evidence type="ECO:0000256" key="1">
    <source>
        <dbReference type="SAM" id="Phobius"/>
    </source>
</evidence>
<keyword evidence="1" id="KW-0472">Membrane</keyword>
<evidence type="ECO:0000313" key="3">
    <source>
        <dbReference type="Proteomes" id="UP000024635"/>
    </source>
</evidence>
<dbReference type="EMBL" id="JARK01001565">
    <property type="protein sequence ID" value="EYB89619.1"/>
    <property type="molecule type" value="Genomic_DNA"/>
</dbReference>
<protein>
    <submittedName>
        <fullName evidence="2">Uncharacterized protein</fullName>
    </submittedName>
</protein>
<evidence type="ECO:0000313" key="2">
    <source>
        <dbReference type="EMBL" id="EYB89619.1"/>
    </source>
</evidence>
<comment type="caution">
    <text evidence="2">The sequence shown here is derived from an EMBL/GenBank/DDBJ whole genome shotgun (WGS) entry which is preliminary data.</text>
</comment>
<feature type="transmembrane region" description="Helical" evidence="1">
    <location>
        <begin position="72"/>
        <end position="94"/>
    </location>
</feature>
<sequence>MFLSIPCDFKWFTVASQQISFERDCSDVEEVPITEEQFVSDGMNALLQRLRIVGIFFSVIIGRDFPYYVDGFISLTLLLLGCPLAIMIADSALIPPNDQVVMSCFVLGRWIFPVVFS</sequence>
<accession>A0A016SH55</accession>
<gene>
    <name evidence="2" type="primary">Acey_s0229.g2898</name>
    <name evidence="2" type="ORF">Y032_0229g2898</name>
</gene>
<name>A0A016SH55_9BILA</name>
<keyword evidence="1" id="KW-0812">Transmembrane</keyword>
<feature type="transmembrane region" description="Helical" evidence="1">
    <location>
        <begin position="100"/>
        <end position="116"/>
    </location>
</feature>
<organism evidence="2 3">
    <name type="scientific">Ancylostoma ceylanicum</name>
    <dbReference type="NCBI Taxonomy" id="53326"/>
    <lineage>
        <taxon>Eukaryota</taxon>
        <taxon>Metazoa</taxon>
        <taxon>Ecdysozoa</taxon>
        <taxon>Nematoda</taxon>
        <taxon>Chromadorea</taxon>
        <taxon>Rhabditida</taxon>
        <taxon>Rhabditina</taxon>
        <taxon>Rhabditomorpha</taxon>
        <taxon>Strongyloidea</taxon>
        <taxon>Ancylostomatidae</taxon>
        <taxon>Ancylostomatinae</taxon>
        <taxon>Ancylostoma</taxon>
    </lineage>
</organism>
<keyword evidence="3" id="KW-1185">Reference proteome</keyword>